<dbReference type="InterPro" id="IPR011990">
    <property type="entry name" value="TPR-like_helical_dom_sf"/>
</dbReference>
<organism evidence="4 5">
    <name type="scientific">Sphingomonas telluris</name>
    <dbReference type="NCBI Taxonomy" id="2907998"/>
    <lineage>
        <taxon>Bacteria</taxon>
        <taxon>Pseudomonadati</taxon>
        <taxon>Pseudomonadota</taxon>
        <taxon>Alphaproteobacteria</taxon>
        <taxon>Sphingomonadales</taxon>
        <taxon>Sphingomonadaceae</taxon>
        <taxon>Sphingomonas</taxon>
    </lineage>
</organism>
<dbReference type="Proteomes" id="UP001203058">
    <property type="component" value="Unassembled WGS sequence"/>
</dbReference>
<dbReference type="RefSeq" id="WP_241448351.1">
    <property type="nucleotide sequence ID" value="NZ_JAKZHW010000002.1"/>
</dbReference>
<dbReference type="Gene3D" id="1.10.10.10">
    <property type="entry name" value="Winged helix-like DNA-binding domain superfamily/Winged helix DNA-binding domain"/>
    <property type="match status" value="1"/>
</dbReference>
<dbReference type="EMBL" id="JAKZHW010000002">
    <property type="protein sequence ID" value="MCH8617479.1"/>
    <property type="molecule type" value="Genomic_DNA"/>
</dbReference>
<accession>A0ABS9VRV5</accession>
<feature type="domain" description="OmpR/PhoB-type" evidence="3">
    <location>
        <begin position="18"/>
        <end position="114"/>
    </location>
</feature>
<dbReference type="InterPro" id="IPR036388">
    <property type="entry name" value="WH-like_DNA-bd_sf"/>
</dbReference>
<dbReference type="InterPro" id="IPR016032">
    <property type="entry name" value="Sig_transdc_resp-reg_C-effctor"/>
</dbReference>
<dbReference type="PROSITE" id="PS51755">
    <property type="entry name" value="OMPR_PHOB"/>
    <property type="match status" value="1"/>
</dbReference>
<evidence type="ECO:0000256" key="2">
    <source>
        <dbReference type="PROSITE-ProRule" id="PRU01091"/>
    </source>
</evidence>
<evidence type="ECO:0000313" key="5">
    <source>
        <dbReference type="Proteomes" id="UP001203058"/>
    </source>
</evidence>
<dbReference type="Pfam" id="PF00486">
    <property type="entry name" value="Trans_reg_C"/>
    <property type="match status" value="1"/>
</dbReference>
<comment type="caution">
    <text evidence="4">The sequence shown here is derived from an EMBL/GenBank/DDBJ whole genome shotgun (WGS) entry which is preliminary data.</text>
</comment>
<evidence type="ECO:0000259" key="3">
    <source>
        <dbReference type="PROSITE" id="PS51755"/>
    </source>
</evidence>
<reference evidence="4 5" key="1">
    <citation type="submission" date="2022-03" db="EMBL/GenBank/DDBJ databases">
        <authorList>
            <person name="Jo J.-H."/>
            <person name="Im W.-T."/>
        </authorList>
    </citation>
    <scope>NUCLEOTIDE SEQUENCE [LARGE SCALE GENOMIC DNA]</scope>
    <source>
        <strain evidence="4 5">SM33</strain>
    </source>
</reference>
<evidence type="ECO:0000313" key="4">
    <source>
        <dbReference type="EMBL" id="MCH8617479.1"/>
    </source>
</evidence>
<dbReference type="Gene3D" id="1.25.40.10">
    <property type="entry name" value="Tetratricopeptide repeat domain"/>
    <property type="match status" value="1"/>
</dbReference>
<dbReference type="SMART" id="SM00862">
    <property type="entry name" value="Trans_reg_C"/>
    <property type="match status" value="1"/>
</dbReference>
<keyword evidence="5" id="KW-1185">Reference proteome</keyword>
<dbReference type="CDD" id="cd00383">
    <property type="entry name" value="trans_reg_C"/>
    <property type="match status" value="1"/>
</dbReference>
<sequence>MTQQSVASGNERIDLARSRDFDLGAAHVRPSLLEIRFGGRTEVVEPRVMQLLVALVRAGGAPVSRDELIETCWGGLIVSDDAVNQSVSKLRRAVAGIQGVTVTSVPRVGYRIVKPASALVEASRPPTLAGARRAVTLSAILAVASILAFDTRSQADATAQSPSLVRSRSGQADRLHATAVGLFRERSRPAYAEAETLLRQAVAADPKHAPSWARLSMVVWAPWWWAAEKDPQARIRLRSEAIGYARRALALDPRLAEGHQALGFVLWNAQGLRYLERAAVLDPNDAEIRQQLADLLEDQLELRRALAEAQRGLELEPTSARGMQTTAALLGRLGHQDDAEAVIDRLERMTRRASDARRARYMLSISQGKLADAAGQCSRSLVLGDDPWGPQACLVEIAAALHNQGIVDRLLRAQPKLADILAYKEPGYSVRLAQNRPSDWWADVFVGALARQLVARGNDRLLLSLYDDRYESADQLWAEQHDRADMVAPSLILAMKRSGRTDEAATLRAHWLADIRKMQVEGDNYFRVPVWSAQMAALDGDSAEAARWLNAAVSAGWKGYGDDVLAFEPDRDPVFALVRDSLEMRRAIARFKAAAAKEAEALKQLKLTSANWPKRIS</sequence>
<feature type="DNA-binding region" description="OmpR/PhoB-type" evidence="2">
    <location>
        <begin position="18"/>
        <end position="114"/>
    </location>
</feature>
<dbReference type="InterPro" id="IPR001867">
    <property type="entry name" value="OmpR/PhoB-type_DNA-bd"/>
</dbReference>
<proteinExistence type="predicted"/>
<keyword evidence="1 2" id="KW-0238">DNA-binding</keyword>
<evidence type="ECO:0000256" key="1">
    <source>
        <dbReference type="ARBA" id="ARBA00023125"/>
    </source>
</evidence>
<name>A0ABS9VRV5_9SPHN</name>
<dbReference type="SUPFAM" id="SSF48452">
    <property type="entry name" value="TPR-like"/>
    <property type="match status" value="1"/>
</dbReference>
<gene>
    <name evidence="4" type="ORF">LZ016_15380</name>
</gene>
<dbReference type="SUPFAM" id="SSF46894">
    <property type="entry name" value="C-terminal effector domain of the bipartite response regulators"/>
    <property type="match status" value="1"/>
</dbReference>
<protein>
    <submittedName>
        <fullName evidence="4">Winged helix-turn-helix domain-containing protein</fullName>
    </submittedName>
</protein>